<keyword evidence="11" id="KW-0012">Acyltransferase</keyword>
<comment type="similarity">
    <text evidence="10">Belongs to the PlsX family.</text>
</comment>
<keyword evidence="7 10" id="KW-1208">Phospholipid metabolism</keyword>
<dbReference type="EC" id="2.3.1.274" evidence="8 10"/>
<comment type="subcellular location">
    <subcellularLocation>
        <location evidence="10">Cytoplasm</location>
    </subcellularLocation>
    <text evidence="10">Associated with the membrane possibly through PlsY.</text>
</comment>
<dbReference type="InterPro" id="IPR003664">
    <property type="entry name" value="FA_synthesis"/>
</dbReference>
<accession>A0ABX7PV70</accession>
<keyword evidence="5 10" id="KW-0443">Lipid metabolism</keyword>
<keyword evidence="6 10" id="KW-0594">Phospholipid biosynthesis</keyword>
<proteinExistence type="inferred from homology"/>
<evidence type="ECO:0000256" key="4">
    <source>
        <dbReference type="ARBA" id="ARBA00022679"/>
    </source>
</evidence>
<dbReference type="RefSeq" id="WP_206847324.1">
    <property type="nucleotide sequence ID" value="NZ_CP065956.1"/>
</dbReference>
<sequence length="353" mass="37880">MLEPSLMKIALDAMGGDFAPEAPIMGAIHALRVFSDIQLILVGTEPTIKEIFYKKGGNAVEQRVEFLHASQVISMEDPAIESVRHKRDSSISKCVELVKNGKADAVVSAGNTGAVVAAATIFLRTLPGISRAGIASVIPTEKNPFILIDSGAIIDATPENLLDFGIMGSIYSKKILGVAHPRVGLLSIGTENIKGNELTRGAFKLLSKTHLNFVGNIEGRDLFENPVDVVVCDGFVGNVVLKTSESVATAIVRWLKREFSKNPVRILGALLAKGAFESVRKKTNYEEYGGALLLGIRGTCIIAHGSSTPKAICNAIRVAREALIQNVNHVIIEEIKTHHELIECQKSSSLPVA</sequence>
<keyword evidence="12" id="KW-1185">Reference proteome</keyword>
<evidence type="ECO:0000256" key="5">
    <source>
        <dbReference type="ARBA" id="ARBA00023098"/>
    </source>
</evidence>
<dbReference type="Proteomes" id="UP000663088">
    <property type="component" value="Chromosome"/>
</dbReference>
<dbReference type="PIRSF" id="PIRSF002465">
    <property type="entry name" value="Phsphlp_syn_PlsX"/>
    <property type="match status" value="1"/>
</dbReference>
<comment type="function">
    <text evidence="10">Catalyzes the reversible formation of acyl-phosphate (acyl-PO(4)) from acyl-[acyl-carrier-protein] (acyl-ACP). This enzyme utilizes acyl-ACP as fatty acyl donor, but not acyl-CoA.</text>
</comment>
<dbReference type="PANTHER" id="PTHR30100:SF1">
    <property type="entry name" value="PHOSPHATE ACYLTRANSFERASE"/>
    <property type="match status" value="1"/>
</dbReference>
<dbReference type="GO" id="GO:0016746">
    <property type="term" value="F:acyltransferase activity"/>
    <property type="evidence" value="ECO:0007669"/>
    <property type="project" value="UniProtKB-KW"/>
</dbReference>
<dbReference type="Pfam" id="PF02504">
    <property type="entry name" value="FA_synthesis"/>
    <property type="match status" value="1"/>
</dbReference>
<evidence type="ECO:0000256" key="1">
    <source>
        <dbReference type="ARBA" id="ARBA00001232"/>
    </source>
</evidence>
<comment type="pathway">
    <text evidence="10">Lipid metabolism; phospholipid metabolism.</text>
</comment>
<evidence type="ECO:0000256" key="8">
    <source>
        <dbReference type="ARBA" id="ARBA00024069"/>
    </source>
</evidence>
<evidence type="ECO:0000256" key="6">
    <source>
        <dbReference type="ARBA" id="ARBA00023209"/>
    </source>
</evidence>
<protein>
    <recommendedName>
        <fullName evidence="8 10">Phosphate acyltransferase</fullName>
        <ecNumber evidence="8 10">2.3.1.274</ecNumber>
    </recommendedName>
    <alternativeName>
        <fullName evidence="10">Acyl-ACP phosphotransacylase</fullName>
    </alternativeName>
    <alternativeName>
        <fullName evidence="10">Acyl-[acyl-carrier-protein]--phosphate acyltransferase</fullName>
    </alternativeName>
    <alternativeName>
        <fullName evidence="10">Phosphate-acyl-ACP acyltransferase</fullName>
    </alternativeName>
</protein>
<dbReference type="SUPFAM" id="SSF53659">
    <property type="entry name" value="Isocitrate/Isopropylmalate dehydrogenase-like"/>
    <property type="match status" value="1"/>
</dbReference>
<evidence type="ECO:0000313" key="12">
    <source>
        <dbReference type="Proteomes" id="UP000663088"/>
    </source>
</evidence>
<evidence type="ECO:0000256" key="9">
    <source>
        <dbReference type="ARBA" id="ARBA00046608"/>
    </source>
</evidence>
<evidence type="ECO:0000256" key="10">
    <source>
        <dbReference type="HAMAP-Rule" id="MF_00019"/>
    </source>
</evidence>
<dbReference type="PANTHER" id="PTHR30100">
    <property type="entry name" value="FATTY ACID/PHOSPHOLIPID SYNTHESIS PROTEIN PLSX"/>
    <property type="match status" value="1"/>
</dbReference>
<keyword evidence="2 10" id="KW-0963">Cytoplasm</keyword>
<dbReference type="EMBL" id="CP065956">
    <property type="protein sequence ID" value="QSR86886.1"/>
    <property type="molecule type" value="Genomic_DNA"/>
</dbReference>
<dbReference type="Gene3D" id="3.40.718.10">
    <property type="entry name" value="Isopropylmalate Dehydrogenase"/>
    <property type="match status" value="1"/>
</dbReference>
<gene>
    <name evidence="10 11" type="primary">plsX</name>
    <name evidence="11" type="ORF">EM20IM_00485</name>
</gene>
<dbReference type="InterPro" id="IPR012281">
    <property type="entry name" value="Phospholipid_synth_PlsX-like"/>
</dbReference>
<evidence type="ECO:0000256" key="3">
    <source>
        <dbReference type="ARBA" id="ARBA00022516"/>
    </source>
</evidence>
<comment type="subunit">
    <text evidence="9 10">Homodimer. Probably interacts with PlsY.</text>
</comment>
<organism evidence="11 12">
    <name type="scientific">Candidatus Methylacidiphilum infernorum</name>
    <dbReference type="NCBI Taxonomy" id="511746"/>
    <lineage>
        <taxon>Bacteria</taxon>
        <taxon>Pseudomonadati</taxon>
        <taxon>Verrucomicrobiota</taxon>
        <taxon>Methylacidiphilae</taxon>
        <taxon>Methylacidiphilales</taxon>
        <taxon>Methylacidiphilaceae</taxon>
        <taxon>Methylacidiphilum (ex Ratnadevi et al. 2023)</taxon>
    </lineage>
</organism>
<evidence type="ECO:0000256" key="7">
    <source>
        <dbReference type="ARBA" id="ARBA00023264"/>
    </source>
</evidence>
<evidence type="ECO:0000256" key="2">
    <source>
        <dbReference type="ARBA" id="ARBA00022490"/>
    </source>
</evidence>
<name>A0ABX7PV70_9BACT</name>
<evidence type="ECO:0000313" key="11">
    <source>
        <dbReference type="EMBL" id="QSR86886.1"/>
    </source>
</evidence>
<dbReference type="NCBIfam" id="TIGR00182">
    <property type="entry name" value="plsX"/>
    <property type="match status" value="1"/>
</dbReference>
<comment type="catalytic activity">
    <reaction evidence="1 10">
        <text>a fatty acyl-[ACP] + phosphate = an acyl phosphate + holo-[ACP]</text>
        <dbReference type="Rhea" id="RHEA:42292"/>
        <dbReference type="Rhea" id="RHEA-COMP:9685"/>
        <dbReference type="Rhea" id="RHEA-COMP:14125"/>
        <dbReference type="ChEBI" id="CHEBI:43474"/>
        <dbReference type="ChEBI" id="CHEBI:59918"/>
        <dbReference type="ChEBI" id="CHEBI:64479"/>
        <dbReference type="ChEBI" id="CHEBI:138651"/>
        <dbReference type="EC" id="2.3.1.274"/>
    </reaction>
</comment>
<keyword evidence="3 10" id="KW-0444">Lipid biosynthesis</keyword>
<dbReference type="HAMAP" id="MF_00019">
    <property type="entry name" value="PlsX"/>
    <property type="match status" value="1"/>
</dbReference>
<keyword evidence="4 10" id="KW-0808">Transferase</keyword>
<reference evidence="11 12" key="1">
    <citation type="submission" date="2020-12" db="EMBL/GenBank/DDBJ databases">
        <authorList>
            <person name="Awala S.I."/>
            <person name="Gwak J.-H."/>
            <person name="Kim S.-J."/>
            <person name="Rhee S.-K."/>
        </authorList>
    </citation>
    <scope>NUCLEOTIDE SEQUENCE [LARGE SCALE GENOMIC DNA]</scope>
    <source>
        <strain evidence="11 12">IT5</strain>
    </source>
</reference>